<accession>A0A8H2VH99</accession>
<dbReference type="PANTHER" id="PTHR23284">
    <property type="entry name" value="PROLACTIN REGULATORY ELEMENT BINDING PROTEIN"/>
    <property type="match status" value="1"/>
</dbReference>
<comment type="similarity">
    <text evidence="10">Belongs to the WD repeat SEC12 family.</text>
</comment>
<evidence type="ECO:0000256" key="4">
    <source>
        <dbReference type="ARBA" id="ARBA00022737"/>
    </source>
</evidence>
<keyword evidence="7 10" id="KW-0653">Protein transport</keyword>
<dbReference type="PANTHER" id="PTHR23284:SF0">
    <property type="entry name" value="PROLACTIN REGULATORY ELEMENT-BINDING PROTEIN"/>
    <property type="match status" value="1"/>
</dbReference>
<keyword evidence="5 10" id="KW-0256">Endoplasmic reticulum</keyword>
<dbReference type="AlphaFoldDB" id="A0A8H2VH99"/>
<reference evidence="11 12" key="1">
    <citation type="submission" date="2020-05" db="EMBL/GenBank/DDBJ databases">
        <authorList>
            <person name="Casaregola S."/>
            <person name="Devillers H."/>
            <person name="Grondin C."/>
        </authorList>
    </citation>
    <scope>NUCLEOTIDE SEQUENCE [LARGE SCALE GENOMIC DNA]</scope>
    <source>
        <strain evidence="11 12">CLIB 1767</strain>
    </source>
</reference>
<dbReference type="GO" id="GO:0015031">
    <property type="term" value="P:protein transport"/>
    <property type="evidence" value="ECO:0007669"/>
    <property type="project" value="UniProtKB-KW"/>
</dbReference>
<evidence type="ECO:0000256" key="6">
    <source>
        <dbReference type="ARBA" id="ARBA00022892"/>
    </source>
</evidence>
<sequence>MKFDSCTLDAEYPVYGAQFLDNSNLLIAGGGGEGKNGIPNMLNTLKISETNVENPNDHTLTLTKVTGFELEAEDDSPTALDAHSGVILLGCNENSNKIQEGKGNKHIRKFVYNNINSKYELEFVKAIDFDKSKDPSEYTKLINITKDGTLTAIASSDEPTKLRIIHANDMTEIFEIQSSLEIKDLQFSPNGKLITYITKNSLEMISTVTGKCVARNVNFDPNLNLSKIRFIDNDTIVIAASFIKGTGIVLTAVDIKSGKATITKSKLLSKKFKGITSMDVDSKGQLGVISTNDNSLILIKLGNLQMGKLIKQVHNFAITKVTISPDSHYIASVSAANTVNVISVPQGYALSLSKSEIAYKVFTRFILIVLFTILLQRIIENNLHSKFMKYLSDLNEKRNKNNNTQANYFIQTTLVGKHTSIDDAIPTETLNQ</sequence>
<dbReference type="GO" id="GO:0005085">
    <property type="term" value="F:guanyl-nucleotide exchange factor activity"/>
    <property type="evidence" value="ECO:0007669"/>
    <property type="project" value="InterPro"/>
</dbReference>
<dbReference type="Proteomes" id="UP000644660">
    <property type="component" value="Unassembled WGS sequence"/>
</dbReference>
<evidence type="ECO:0000256" key="9">
    <source>
        <dbReference type="ARBA" id="ARBA00023136"/>
    </source>
</evidence>
<dbReference type="EMBL" id="CAEFZW010000006">
    <property type="protein sequence ID" value="CAB4255411.1"/>
    <property type="molecule type" value="Genomic_DNA"/>
</dbReference>
<keyword evidence="1 10" id="KW-0813">Transport</keyword>
<comment type="caution">
    <text evidence="11">The sequence shown here is derived from an EMBL/GenBank/DDBJ whole genome shotgun (WGS) entry which is preliminary data.</text>
</comment>
<dbReference type="GO" id="GO:0000139">
    <property type="term" value="C:Golgi membrane"/>
    <property type="evidence" value="ECO:0007669"/>
    <property type="project" value="UniProtKB-SubCell"/>
</dbReference>
<keyword evidence="12" id="KW-1185">Reference proteome</keyword>
<dbReference type="InterPro" id="IPR015943">
    <property type="entry name" value="WD40/YVTN_repeat-like_dom_sf"/>
</dbReference>
<dbReference type="RefSeq" id="XP_041407255.1">
    <property type="nucleotide sequence ID" value="XM_041551321.1"/>
</dbReference>
<organism evidence="11 12">
    <name type="scientific">Maudiozyma barnettii</name>
    <dbReference type="NCBI Taxonomy" id="61262"/>
    <lineage>
        <taxon>Eukaryota</taxon>
        <taxon>Fungi</taxon>
        <taxon>Dikarya</taxon>
        <taxon>Ascomycota</taxon>
        <taxon>Saccharomycotina</taxon>
        <taxon>Saccharomycetes</taxon>
        <taxon>Saccharomycetales</taxon>
        <taxon>Saccharomycetaceae</taxon>
        <taxon>Maudiozyma</taxon>
    </lineage>
</organism>
<dbReference type="GO" id="GO:0005789">
    <property type="term" value="C:endoplasmic reticulum membrane"/>
    <property type="evidence" value="ECO:0007669"/>
    <property type="project" value="UniProtKB-SubCell"/>
</dbReference>
<keyword evidence="4 10" id="KW-0677">Repeat</keyword>
<dbReference type="SUPFAM" id="SSF69322">
    <property type="entry name" value="Tricorn protease domain 2"/>
    <property type="match status" value="1"/>
</dbReference>
<evidence type="ECO:0000256" key="8">
    <source>
        <dbReference type="ARBA" id="ARBA00022989"/>
    </source>
</evidence>
<protein>
    <recommendedName>
        <fullName evidence="10">Guanine nucleotide-exchange factor SEC12</fullName>
    </recommendedName>
</protein>
<dbReference type="Gene3D" id="2.130.10.10">
    <property type="entry name" value="YVTN repeat-like/Quinoprotein amine dehydrogenase"/>
    <property type="match status" value="1"/>
</dbReference>
<dbReference type="OrthoDB" id="2013972at2759"/>
<evidence type="ECO:0000313" key="11">
    <source>
        <dbReference type="EMBL" id="CAB4255411.1"/>
    </source>
</evidence>
<dbReference type="InterPro" id="IPR045260">
    <property type="entry name" value="Sec12-like"/>
</dbReference>
<evidence type="ECO:0000256" key="1">
    <source>
        <dbReference type="ARBA" id="ARBA00022448"/>
    </source>
</evidence>
<keyword evidence="3" id="KW-0812">Transmembrane</keyword>
<comment type="subcellular location">
    <subcellularLocation>
        <location evidence="10">Endoplasmic reticulum membrane</location>
        <topology evidence="10">Single-pass type II membrane protein</topology>
    </subcellularLocation>
    <subcellularLocation>
        <location evidence="10">Golgi apparatus membrane</location>
        <topology evidence="10">Single-pass type II membrane protein</topology>
    </subcellularLocation>
</comment>
<dbReference type="Pfam" id="PF00400">
    <property type="entry name" value="WD40"/>
    <property type="match status" value="1"/>
</dbReference>
<dbReference type="GeneID" id="64858454"/>
<name>A0A8H2VH99_9SACH</name>
<evidence type="ECO:0000256" key="10">
    <source>
        <dbReference type="RuleBase" id="RU369019"/>
    </source>
</evidence>
<keyword evidence="6" id="KW-0931">ER-Golgi transport</keyword>
<proteinExistence type="inferred from homology"/>
<dbReference type="GO" id="GO:0006888">
    <property type="term" value="P:endoplasmic reticulum to Golgi vesicle-mediated transport"/>
    <property type="evidence" value="ECO:0007669"/>
    <property type="project" value="UniProtKB-UniRule"/>
</dbReference>
<keyword evidence="8" id="KW-1133">Transmembrane helix</keyword>
<dbReference type="InterPro" id="IPR001680">
    <property type="entry name" value="WD40_rpt"/>
</dbReference>
<evidence type="ECO:0000256" key="7">
    <source>
        <dbReference type="ARBA" id="ARBA00022927"/>
    </source>
</evidence>
<evidence type="ECO:0000256" key="3">
    <source>
        <dbReference type="ARBA" id="ARBA00022692"/>
    </source>
</evidence>
<dbReference type="GO" id="GO:0003400">
    <property type="term" value="P:regulation of COPII vesicle coating"/>
    <property type="evidence" value="ECO:0007669"/>
    <property type="project" value="UniProtKB-UniRule"/>
</dbReference>
<gene>
    <name evidence="11" type="ORF">KABA2_06S04796</name>
</gene>
<comment type="function">
    <text evidence="10">Guanine nucleotide-exchange factor (GEF) required for the formation or budding of transport vesicles from the ER.</text>
</comment>
<keyword evidence="9" id="KW-0472">Membrane</keyword>
<keyword evidence="2 10" id="KW-0853">WD repeat</keyword>
<evidence type="ECO:0000313" key="12">
    <source>
        <dbReference type="Proteomes" id="UP000644660"/>
    </source>
</evidence>
<evidence type="ECO:0000256" key="5">
    <source>
        <dbReference type="ARBA" id="ARBA00022824"/>
    </source>
</evidence>
<evidence type="ECO:0000256" key="2">
    <source>
        <dbReference type="ARBA" id="ARBA00022574"/>
    </source>
</evidence>